<accession>A0A812AY85</accession>
<feature type="transmembrane region" description="Helical" evidence="5">
    <location>
        <begin position="156"/>
        <end position="177"/>
    </location>
</feature>
<dbReference type="Pfam" id="PF00083">
    <property type="entry name" value="Sugar_tr"/>
    <property type="match status" value="1"/>
</dbReference>
<reference evidence="6" key="1">
    <citation type="submission" date="2021-01" db="EMBL/GenBank/DDBJ databases">
        <authorList>
            <person name="Li R."/>
            <person name="Bekaert M."/>
        </authorList>
    </citation>
    <scope>NUCLEOTIDE SEQUENCE</scope>
    <source>
        <strain evidence="6">Farmed</strain>
    </source>
</reference>
<evidence type="ECO:0000256" key="1">
    <source>
        <dbReference type="ARBA" id="ARBA00004141"/>
    </source>
</evidence>
<gene>
    <name evidence="6" type="ORF">SPHA_6588</name>
</gene>
<feature type="transmembrane region" description="Helical" evidence="5">
    <location>
        <begin position="29"/>
        <end position="55"/>
    </location>
</feature>
<keyword evidence="2 5" id="KW-0812">Transmembrane</keyword>
<evidence type="ECO:0000313" key="6">
    <source>
        <dbReference type="EMBL" id="CAE1160841.1"/>
    </source>
</evidence>
<dbReference type="Gene3D" id="1.20.1250.20">
    <property type="entry name" value="MFS general substrate transporter like domains"/>
    <property type="match status" value="1"/>
</dbReference>
<dbReference type="GO" id="GO:0022857">
    <property type="term" value="F:transmembrane transporter activity"/>
    <property type="evidence" value="ECO:0007669"/>
    <property type="project" value="InterPro"/>
</dbReference>
<organism evidence="6 7">
    <name type="scientific">Acanthosepion pharaonis</name>
    <name type="common">Pharaoh cuttlefish</name>
    <name type="synonym">Sepia pharaonis</name>
    <dbReference type="NCBI Taxonomy" id="158019"/>
    <lineage>
        <taxon>Eukaryota</taxon>
        <taxon>Metazoa</taxon>
        <taxon>Spiralia</taxon>
        <taxon>Lophotrochozoa</taxon>
        <taxon>Mollusca</taxon>
        <taxon>Cephalopoda</taxon>
        <taxon>Coleoidea</taxon>
        <taxon>Decapodiformes</taxon>
        <taxon>Sepiida</taxon>
        <taxon>Sepiina</taxon>
        <taxon>Sepiidae</taxon>
        <taxon>Acanthosepion</taxon>
    </lineage>
</organism>
<protein>
    <submittedName>
        <fullName evidence="6">SLC22A4_5</fullName>
    </submittedName>
</protein>
<feature type="transmembrane region" description="Helical" evidence="5">
    <location>
        <begin position="67"/>
        <end position="85"/>
    </location>
</feature>
<evidence type="ECO:0000256" key="2">
    <source>
        <dbReference type="ARBA" id="ARBA00022692"/>
    </source>
</evidence>
<evidence type="ECO:0000256" key="5">
    <source>
        <dbReference type="SAM" id="Phobius"/>
    </source>
</evidence>
<comment type="caution">
    <text evidence="6">The sequence shown here is derived from an EMBL/GenBank/DDBJ whole genome shotgun (WGS) entry which is preliminary data.</text>
</comment>
<dbReference type="InterPro" id="IPR005828">
    <property type="entry name" value="MFS_sugar_transport-like"/>
</dbReference>
<dbReference type="AlphaFoldDB" id="A0A812AY85"/>
<sequence length="255" mass="27831">MSADDPTRMTRQYGFMDIFSEPNIRKISLIMFLIWLTASLGYYGMFLEFVVYLILFFSITRLSRKHLVASFLLIGAICCVTGQLIPSSKSTEVLSSAFMIIGRCAYAGLLCTLFVYTAELFPTVVRNIGLGSCLCWSRIGSILSPQIVVINQYLHPTLPFIILGVLSFISAGLSLLLSETRDTKLPDNIDDLNQKYMHNIPVIIVIEPEDSPPQTTTMVNGTGTTNGTTTTAIIPSGSPALAISANGSTLPTTEL</sequence>
<dbReference type="SUPFAM" id="SSF103473">
    <property type="entry name" value="MFS general substrate transporter"/>
    <property type="match status" value="1"/>
</dbReference>
<evidence type="ECO:0000256" key="4">
    <source>
        <dbReference type="ARBA" id="ARBA00023136"/>
    </source>
</evidence>
<evidence type="ECO:0000256" key="3">
    <source>
        <dbReference type="ARBA" id="ARBA00022989"/>
    </source>
</evidence>
<dbReference type="InterPro" id="IPR036259">
    <property type="entry name" value="MFS_trans_sf"/>
</dbReference>
<dbReference type="OrthoDB" id="2261376at2759"/>
<name>A0A812AY85_ACAPH</name>
<feature type="transmembrane region" description="Helical" evidence="5">
    <location>
        <begin position="97"/>
        <end position="116"/>
    </location>
</feature>
<proteinExistence type="predicted"/>
<dbReference type="PANTHER" id="PTHR24064">
    <property type="entry name" value="SOLUTE CARRIER FAMILY 22 MEMBER"/>
    <property type="match status" value="1"/>
</dbReference>
<dbReference type="Proteomes" id="UP000597762">
    <property type="component" value="Unassembled WGS sequence"/>
</dbReference>
<dbReference type="GO" id="GO:0016020">
    <property type="term" value="C:membrane"/>
    <property type="evidence" value="ECO:0007669"/>
    <property type="project" value="UniProtKB-SubCell"/>
</dbReference>
<keyword evidence="4 5" id="KW-0472">Membrane</keyword>
<evidence type="ECO:0000313" key="7">
    <source>
        <dbReference type="Proteomes" id="UP000597762"/>
    </source>
</evidence>
<comment type="subcellular location">
    <subcellularLocation>
        <location evidence="1">Membrane</location>
        <topology evidence="1">Multi-pass membrane protein</topology>
    </subcellularLocation>
</comment>
<dbReference type="EMBL" id="CAHIKZ030000215">
    <property type="protein sequence ID" value="CAE1160841.1"/>
    <property type="molecule type" value="Genomic_DNA"/>
</dbReference>
<keyword evidence="7" id="KW-1185">Reference proteome</keyword>
<keyword evidence="3 5" id="KW-1133">Transmembrane helix</keyword>
<feature type="transmembrane region" description="Helical" evidence="5">
    <location>
        <begin position="128"/>
        <end position="150"/>
    </location>
</feature>